<dbReference type="InterPro" id="IPR036876">
    <property type="entry name" value="UVR_dom_sf"/>
</dbReference>
<keyword evidence="4 7" id="KW-0267">Excision nuclease</keyword>
<organism evidence="10 11">
    <name type="scientific">Mangrovivirga halotolerans</name>
    <dbReference type="NCBI Taxonomy" id="2993936"/>
    <lineage>
        <taxon>Bacteria</taxon>
        <taxon>Pseudomonadati</taxon>
        <taxon>Bacteroidota</taxon>
        <taxon>Cytophagia</taxon>
        <taxon>Cytophagales</taxon>
        <taxon>Mangrovivirgaceae</taxon>
        <taxon>Mangrovivirga</taxon>
    </lineage>
</organism>
<dbReference type="PANTHER" id="PTHR30562">
    <property type="entry name" value="UVRC/OXIDOREDUCTASE"/>
    <property type="match status" value="1"/>
</dbReference>
<proteinExistence type="inferred from homology"/>
<dbReference type="InterPro" id="IPR000305">
    <property type="entry name" value="GIY-YIG_endonuc"/>
</dbReference>
<evidence type="ECO:0000256" key="1">
    <source>
        <dbReference type="ARBA" id="ARBA00022490"/>
    </source>
</evidence>
<comment type="function">
    <text evidence="7">The UvrABC repair system catalyzes the recognition and processing of DNA lesions. UvrC both incises the 5' and 3' sides of the lesion. The N-terminal half is responsible for the 3' incision and the C-terminal half is responsible for the 5' incision.</text>
</comment>
<keyword evidence="5 7" id="KW-0234">DNA repair</keyword>
<dbReference type="InterPro" id="IPR001162">
    <property type="entry name" value="UvrC_RNase_H_dom"/>
</dbReference>
<evidence type="ECO:0000256" key="4">
    <source>
        <dbReference type="ARBA" id="ARBA00022881"/>
    </source>
</evidence>
<dbReference type="PANTHER" id="PTHR30562:SF1">
    <property type="entry name" value="UVRABC SYSTEM PROTEIN C"/>
    <property type="match status" value="1"/>
</dbReference>
<evidence type="ECO:0000259" key="8">
    <source>
        <dbReference type="PROSITE" id="PS50164"/>
    </source>
</evidence>
<dbReference type="SUPFAM" id="SSF82771">
    <property type="entry name" value="GIY-YIG endonuclease"/>
    <property type="match status" value="1"/>
</dbReference>
<reference evidence="10 11" key="1">
    <citation type="submission" date="2022-11" db="EMBL/GenBank/DDBJ databases">
        <title>The characterization of three novel Bacteroidetes species and genomic analysis of their roles in tidal elemental geochemical cycles.</title>
        <authorList>
            <person name="Ma K."/>
        </authorList>
    </citation>
    <scope>NUCLEOTIDE SEQUENCE [LARGE SCALE GENOMIC DNA]</scope>
    <source>
        <strain evidence="10 11">M17</strain>
    </source>
</reference>
<evidence type="ECO:0000256" key="7">
    <source>
        <dbReference type="HAMAP-Rule" id="MF_00203"/>
    </source>
</evidence>
<comment type="caution">
    <text evidence="10">The sequence shown here is derived from an EMBL/GenBank/DDBJ whole genome shotgun (WGS) entry which is preliminary data.</text>
</comment>
<dbReference type="Proteomes" id="UP001209885">
    <property type="component" value="Unassembled WGS sequence"/>
</dbReference>
<name>A0ABT3RVY8_9BACT</name>
<dbReference type="Gene3D" id="3.40.1440.10">
    <property type="entry name" value="GIY-YIG endonuclease"/>
    <property type="match status" value="1"/>
</dbReference>
<dbReference type="Gene3D" id="1.10.150.20">
    <property type="entry name" value="5' to 3' exonuclease, C-terminal subdomain"/>
    <property type="match status" value="1"/>
</dbReference>
<comment type="subcellular location">
    <subcellularLocation>
        <location evidence="7">Cytoplasm</location>
    </subcellularLocation>
</comment>
<dbReference type="HAMAP" id="MF_00203">
    <property type="entry name" value="UvrC"/>
    <property type="match status" value="1"/>
</dbReference>
<evidence type="ECO:0000256" key="6">
    <source>
        <dbReference type="ARBA" id="ARBA00023236"/>
    </source>
</evidence>
<dbReference type="InterPro" id="IPR050066">
    <property type="entry name" value="UvrABC_protein_C"/>
</dbReference>
<evidence type="ECO:0000256" key="2">
    <source>
        <dbReference type="ARBA" id="ARBA00022763"/>
    </source>
</evidence>
<feature type="domain" description="GIY-YIG" evidence="8">
    <location>
        <begin position="16"/>
        <end position="95"/>
    </location>
</feature>
<dbReference type="RefSeq" id="WP_266058562.1">
    <property type="nucleotide sequence ID" value="NZ_JAPFQN010000012.1"/>
</dbReference>
<dbReference type="CDD" id="cd10434">
    <property type="entry name" value="GIY-YIG_UvrC_Cho"/>
    <property type="match status" value="1"/>
</dbReference>
<dbReference type="NCBIfam" id="TIGR00194">
    <property type="entry name" value="uvrC"/>
    <property type="match status" value="1"/>
</dbReference>
<protein>
    <recommendedName>
        <fullName evidence="7">UvrABC system protein C</fullName>
        <shortName evidence="7">Protein UvrC</shortName>
    </recommendedName>
    <alternativeName>
        <fullName evidence="7">Excinuclease ABC subunit C</fullName>
    </alternativeName>
</protein>
<evidence type="ECO:0000256" key="3">
    <source>
        <dbReference type="ARBA" id="ARBA00022769"/>
    </source>
</evidence>
<keyword evidence="3 7" id="KW-0228">DNA excision</keyword>
<accession>A0ABT3RVY8</accession>
<gene>
    <name evidence="7 10" type="primary">uvrC</name>
    <name evidence="10" type="ORF">OO013_18815</name>
</gene>
<dbReference type="InterPro" id="IPR038476">
    <property type="entry name" value="UvrC_RNase_H_dom_sf"/>
</dbReference>
<evidence type="ECO:0000313" key="10">
    <source>
        <dbReference type="EMBL" id="MCX2745940.1"/>
    </source>
</evidence>
<dbReference type="InterPro" id="IPR035901">
    <property type="entry name" value="GIY-YIG_endonuc_sf"/>
</dbReference>
<dbReference type="Pfam" id="PF22920">
    <property type="entry name" value="UvrC_RNaseH"/>
    <property type="match status" value="1"/>
</dbReference>
<keyword evidence="6 7" id="KW-0742">SOS response</keyword>
<dbReference type="Pfam" id="PF14520">
    <property type="entry name" value="HHH_5"/>
    <property type="match status" value="1"/>
</dbReference>
<dbReference type="Gene3D" id="3.30.420.340">
    <property type="entry name" value="UvrC, RNAse H endonuclease domain"/>
    <property type="match status" value="1"/>
</dbReference>
<sequence>MDEFRYSPEDIKRLPDKPGVYKYYNKDDQLIYIGKAKNLKKRVASYFNKLSGISRKTRKMVSEIKSIEVTIVNTEFDALLLENNLIKSHQPRYNILMRDDKTYPHIVITNERFPRIHSTRKIEKGYGTYYGPYASVRAMKNIIDLLHKLFQIRTCKYNLSEENIEKQKFKVCLEYHIGNCKGPCEGLQDEKEYDHNINQAINILKGELTIPKQYFKAEMQDAAANLAFEKAQSYKEKLMLLEDFQAKTTIVNTKLDDVDVITITSDEKRAYINYLKINQGQITATKTTEIKKKIDESDSDILATAIIDIRESYGSTAKEVFTNLEIEFDIPEFSIVVPKIGDKRKVVELSLKNAILYKKEKLKNVESKAPPHLAVLTELKEALQLNSVPFNIECFDNSNLGGTNPVASMVSFKNAKPSKKDYRHFHIKTVQGPDDFASMYEVVTRRYSRLLRERKPLPDLILIDGGKGQLSSAVSALKDMSIYGKVAIAGIAKRLEEIYVPEDSYPILISKKSPALKLLQHLRDEAHRFAITFHRKVRSKNAFKTSLSDIPGLGEKTINKLLQHFGSVKNIKEANYTDLEQVVGKSRAEKITQHFKKID</sequence>
<evidence type="ECO:0000313" key="11">
    <source>
        <dbReference type="Proteomes" id="UP001209885"/>
    </source>
</evidence>
<evidence type="ECO:0000259" key="9">
    <source>
        <dbReference type="PROSITE" id="PS50165"/>
    </source>
</evidence>
<comment type="subunit">
    <text evidence="7">Interacts with UvrB in an incision complex.</text>
</comment>
<keyword evidence="1 7" id="KW-0963">Cytoplasm</keyword>
<dbReference type="InterPro" id="IPR010994">
    <property type="entry name" value="RuvA_2-like"/>
</dbReference>
<dbReference type="SMART" id="SM00465">
    <property type="entry name" value="GIYc"/>
    <property type="match status" value="1"/>
</dbReference>
<keyword evidence="2 7" id="KW-0227">DNA damage</keyword>
<dbReference type="PROSITE" id="PS50164">
    <property type="entry name" value="GIY_YIG"/>
    <property type="match status" value="1"/>
</dbReference>
<dbReference type="InterPro" id="IPR047296">
    <property type="entry name" value="GIY-YIG_UvrC_Cho"/>
</dbReference>
<dbReference type="InterPro" id="IPR004791">
    <property type="entry name" value="UvrC"/>
</dbReference>
<feature type="domain" description="UvrC family homology region profile" evidence="9">
    <location>
        <begin position="274"/>
        <end position="477"/>
    </location>
</feature>
<comment type="similarity">
    <text evidence="7">Belongs to the UvrC family.</text>
</comment>
<dbReference type="SUPFAM" id="SSF47781">
    <property type="entry name" value="RuvA domain 2-like"/>
    <property type="match status" value="1"/>
</dbReference>
<dbReference type="SUPFAM" id="SSF46600">
    <property type="entry name" value="C-terminal UvrC-binding domain of UvrB"/>
    <property type="match status" value="1"/>
</dbReference>
<dbReference type="PROSITE" id="PS50165">
    <property type="entry name" value="UVRC"/>
    <property type="match status" value="1"/>
</dbReference>
<dbReference type="Pfam" id="PF01541">
    <property type="entry name" value="GIY-YIG"/>
    <property type="match status" value="1"/>
</dbReference>
<dbReference type="Pfam" id="PF08459">
    <property type="entry name" value="UvrC_RNaseH_dom"/>
    <property type="match status" value="1"/>
</dbReference>
<keyword evidence="11" id="KW-1185">Reference proteome</keyword>
<dbReference type="EMBL" id="JAPFQN010000012">
    <property type="protein sequence ID" value="MCX2745940.1"/>
    <property type="molecule type" value="Genomic_DNA"/>
</dbReference>
<evidence type="ECO:0000256" key="5">
    <source>
        <dbReference type="ARBA" id="ARBA00023204"/>
    </source>
</evidence>